<feature type="transmembrane region" description="Helical" evidence="6">
    <location>
        <begin position="20"/>
        <end position="42"/>
    </location>
</feature>
<feature type="transmembrane region" description="Helical" evidence="6">
    <location>
        <begin position="394"/>
        <end position="416"/>
    </location>
</feature>
<feature type="transmembrane region" description="Helical" evidence="6">
    <location>
        <begin position="156"/>
        <end position="179"/>
    </location>
</feature>
<name>A0A5S9PN97_9GAMM</name>
<accession>A0A5S9PN97</accession>
<dbReference type="Pfam" id="PF01943">
    <property type="entry name" value="Polysacc_synt"/>
    <property type="match status" value="1"/>
</dbReference>
<keyword evidence="2" id="KW-1003">Cell membrane</keyword>
<comment type="subcellular location">
    <subcellularLocation>
        <location evidence="1">Cell membrane</location>
        <topology evidence="1">Multi-pass membrane protein</topology>
    </subcellularLocation>
</comment>
<feature type="transmembrane region" description="Helical" evidence="6">
    <location>
        <begin position="262"/>
        <end position="283"/>
    </location>
</feature>
<keyword evidence="9" id="KW-1185">Reference proteome</keyword>
<evidence type="ECO:0000313" key="7">
    <source>
        <dbReference type="EMBL" id="CAA0105650.1"/>
    </source>
</evidence>
<feature type="transmembrane region" description="Helical" evidence="6">
    <location>
        <begin position="370"/>
        <end position="388"/>
    </location>
</feature>
<evidence type="ECO:0000256" key="4">
    <source>
        <dbReference type="ARBA" id="ARBA00022989"/>
    </source>
</evidence>
<dbReference type="PANTHER" id="PTHR30250:SF11">
    <property type="entry name" value="O-ANTIGEN TRANSPORTER-RELATED"/>
    <property type="match status" value="1"/>
</dbReference>
<feature type="transmembrane region" description="Helical" evidence="6">
    <location>
        <begin position="340"/>
        <end position="363"/>
    </location>
</feature>
<evidence type="ECO:0000256" key="3">
    <source>
        <dbReference type="ARBA" id="ARBA00022692"/>
    </source>
</evidence>
<reference evidence="9 10" key="1">
    <citation type="submission" date="2019-11" db="EMBL/GenBank/DDBJ databases">
        <authorList>
            <person name="Holert J."/>
        </authorList>
    </citation>
    <scope>NUCLEOTIDE SEQUENCE [LARGE SCALE GENOMIC DNA]</scope>
    <source>
        <strain evidence="7">BC3_2A</strain>
        <strain evidence="8">SB11_1A</strain>
    </source>
</reference>
<proteinExistence type="predicted"/>
<evidence type="ECO:0000256" key="6">
    <source>
        <dbReference type="SAM" id="Phobius"/>
    </source>
</evidence>
<dbReference type="GO" id="GO:0005886">
    <property type="term" value="C:plasma membrane"/>
    <property type="evidence" value="ECO:0007669"/>
    <property type="project" value="UniProtKB-SubCell"/>
</dbReference>
<dbReference type="Proteomes" id="UP000435877">
    <property type="component" value="Unassembled WGS sequence"/>
</dbReference>
<evidence type="ECO:0000256" key="2">
    <source>
        <dbReference type="ARBA" id="ARBA00022475"/>
    </source>
</evidence>
<sequence>MMLYRFRGMIANVDTRELLVHGGIAFLVRILGALAAFSATFFIARQLGAEESGYYFLTYSIVAVLAALSRGGLDNTVVRFIAADTKQALAVYNKSILFGSALSVSIAIFFYLLADYLANNVLSKPALAPVFRSISLGIPGLALLTLGANALQGLRLVSWSIFVLNIAINCCLVGGAYYFKIFQAQQLALVFSVGSILIAISGGVLFYWKVPRSEKLGISWSIIFTSCLPLWLVVVMGQLVQWSGQFFAGAYLSPDLVAQLAVAQRTAMLTSFVLIAINLVVAPRFSALYKTGAMGELSSLAKKSVVLTSVIAFPILIVMLFFPTLFMGLFGVEFEQGASLLRILVIGQFVNVITGSVGFLLIMTGHERDLRSITLVSGTTALILAWVMTANFGVFGAAIGTAIAVATQNLLAVYFVKKRLGFNTLAVWR</sequence>
<dbReference type="AlphaFoldDB" id="A0A5S9PN97"/>
<dbReference type="EMBL" id="CACSIM010000003">
    <property type="protein sequence ID" value="CAA0105650.1"/>
    <property type="molecule type" value="Genomic_DNA"/>
</dbReference>
<feature type="transmembrane region" description="Helical" evidence="6">
    <location>
        <begin position="94"/>
        <end position="114"/>
    </location>
</feature>
<dbReference type="EMBL" id="CACSIK010000002">
    <property type="protein sequence ID" value="CAA0105897.1"/>
    <property type="molecule type" value="Genomic_DNA"/>
</dbReference>
<dbReference type="Proteomes" id="UP000439591">
    <property type="component" value="Unassembled WGS sequence"/>
</dbReference>
<gene>
    <name evidence="8" type="ORF">IHBHHGIJ_02895</name>
    <name evidence="7" type="ORF">KFEGEMFD_02267</name>
</gene>
<evidence type="ECO:0000313" key="9">
    <source>
        <dbReference type="Proteomes" id="UP000435877"/>
    </source>
</evidence>
<dbReference type="InterPro" id="IPR050833">
    <property type="entry name" value="Poly_Biosynth_Transport"/>
</dbReference>
<keyword evidence="5 6" id="KW-0472">Membrane</keyword>
<feature type="transmembrane region" description="Helical" evidence="6">
    <location>
        <begin position="126"/>
        <end position="144"/>
    </location>
</feature>
<evidence type="ECO:0000256" key="1">
    <source>
        <dbReference type="ARBA" id="ARBA00004651"/>
    </source>
</evidence>
<dbReference type="PANTHER" id="PTHR30250">
    <property type="entry name" value="PST FAMILY PREDICTED COLANIC ACID TRANSPORTER"/>
    <property type="match status" value="1"/>
</dbReference>
<evidence type="ECO:0000256" key="5">
    <source>
        <dbReference type="ARBA" id="ARBA00023136"/>
    </source>
</evidence>
<evidence type="ECO:0000313" key="10">
    <source>
        <dbReference type="Proteomes" id="UP000439591"/>
    </source>
</evidence>
<feature type="transmembrane region" description="Helical" evidence="6">
    <location>
        <begin position="304"/>
        <end position="328"/>
    </location>
</feature>
<feature type="transmembrane region" description="Helical" evidence="6">
    <location>
        <begin position="185"/>
        <end position="208"/>
    </location>
</feature>
<keyword evidence="3 6" id="KW-0812">Transmembrane</keyword>
<organism evidence="7 10">
    <name type="scientific">Zhongshania aliphaticivorans</name>
    <dbReference type="NCBI Taxonomy" id="1470434"/>
    <lineage>
        <taxon>Bacteria</taxon>
        <taxon>Pseudomonadati</taxon>
        <taxon>Pseudomonadota</taxon>
        <taxon>Gammaproteobacteria</taxon>
        <taxon>Cellvibrionales</taxon>
        <taxon>Spongiibacteraceae</taxon>
        <taxon>Zhongshania</taxon>
    </lineage>
</organism>
<evidence type="ECO:0000313" key="8">
    <source>
        <dbReference type="EMBL" id="CAA0105897.1"/>
    </source>
</evidence>
<protein>
    <submittedName>
        <fullName evidence="7">Uncharacterized protein</fullName>
    </submittedName>
</protein>
<dbReference type="InterPro" id="IPR002797">
    <property type="entry name" value="Polysacc_synth"/>
</dbReference>
<keyword evidence="4 6" id="KW-1133">Transmembrane helix</keyword>
<feature type="transmembrane region" description="Helical" evidence="6">
    <location>
        <begin position="54"/>
        <end position="73"/>
    </location>
</feature>
<feature type="transmembrane region" description="Helical" evidence="6">
    <location>
        <begin position="220"/>
        <end position="242"/>
    </location>
</feature>